<sequence>MAPNELSVNCYEGGLKTIYTGGFPKHDFYARRFTNYGVIPMFAMKDKEEHSTRKRMMSNVYSKSYVMSSPTVAATTKATVFDRYLPIMQRSSDTGKPVEMLSLNYGYSMDSFMTMQFGLKLGPNLIQNDEERKWYLEHFFSRRPWMFWTDDMPTIESWLRKIGIRLVPAWCDKSTEALEKWQIKFCDDAEKLLEEDPNPPAADYPVVYAQERAQLRKSGRPDPYADSQPYPYRLDVATDMYDHNAAAHETSGDTLTWLYYELSRRPQLMADLRKELMTLNPPLLFPPPAGQEIKLPDPKAVDQLPLLDAILQETLRIWTAVPGGQPRVTPPGVHTLAGYDNIPAGVRVQAASYTLHRNPDAFPDPLEWKPERWLNPDPKQLSEMRHYFWAWGSGGAMCIGSNIAVHSMKHAIAGLYTNFTSTIVDSADIDQAEGFTAGPKGNKLVLQWKHV</sequence>
<comment type="caution">
    <text evidence="1">The sequence shown here is derived from an EMBL/GenBank/DDBJ whole genome shotgun (WGS) entry which is preliminary data.</text>
</comment>
<proteinExistence type="predicted"/>
<organism evidence="1 2">
    <name type="scientific">Zalaria obscura</name>
    <dbReference type="NCBI Taxonomy" id="2024903"/>
    <lineage>
        <taxon>Eukaryota</taxon>
        <taxon>Fungi</taxon>
        <taxon>Dikarya</taxon>
        <taxon>Ascomycota</taxon>
        <taxon>Pezizomycotina</taxon>
        <taxon>Dothideomycetes</taxon>
        <taxon>Dothideomycetidae</taxon>
        <taxon>Dothideales</taxon>
        <taxon>Zalariaceae</taxon>
        <taxon>Zalaria</taxon>
    </lineage>
</organism>
<reference evidence="1" key="1">
    <citation type="submission" date="2024-02" db="EMBL/GenBank/DDBJ databases">
        <title>Metagenome Assembled Genome of Zalaria obscura JY119.</title>
        <authorList>
            <person name="Vighnesh L."/>
            <person name="Jagadeeshwari U."/>
            <person name="Venkata Ramana C."/>
            <person name="Sasikala C."/>
        </authorList>
    </citation>
    <scope>NUCLEOTIDE SEQUENCE</scope>
    <source>
        <strain evidence="1">JY119</strain>
    </source>
</reference>
<gene>
    <name evidence="1" type="ORF">M8818_007856</name>
</gene>
<accession>A0ACC3S342</accession>
<protein>
    <submittedName>
        <fullName evidence="1">Uncharacterized protein</fullName>
    </submittedName>
</protein>
<evidence type="ECO:0000313" key="2">
    <source>
        <dbReference type="Proteomes" id="UP001320706"/>
    </source>
</evidence>
<keyword evidence="2" id="KW-1185">Reference proteome</keyword>
<name>A0ACC3S342_9PEZI</name>
<evidence type="ECO:0000313" key="1">
    <source>
        <dbReference type="EMBL" id="KAK8192684.1"/>
    </source>
</evidence>
<dbReference type="Proteomes" id="UP001320706">
    <property type="component" value="Unassembled WGS sequence"/>
</dbReference>
<dbReference type="EMBL" id="JAMKPW020000044">
    <property type="protein sequence ID" value="KAK8192684.1"/>
    <property type="molecule type" value="Genomic_DNA"/>
</dbReference>